<dbReference type="CDD" id="cd05254">
    <property type="entry name" value="dTDP_HR_like_SDR_e"/>
    <property type="match status" value="1"/>
</dbReference>
<name>A0A1H2VZR6_9RHOB</name>
<dbReference type="PANTHER" id="PTHR10491">
    <property type="entry name" value="DTDP-4-DEHYDRORHAMNOSE REDUCTASE"/>
    <property type="match status" value="1"/>
</dbReference>
<comment type="cofactor">
    <cofactor evidence="6">
        <name>Mg(2+)</name>
        <dbReference type="ChEBI" id="CHEBI:18420"/>
    </cofactor>
    <text evidence="6">Binds 1 Mg(2+) ion per monomer.</text>
</comment>
<dbReference type="AlphaFoldDB" id="A0A1H2VZR6"/>
<dbReference type="PANTHER" id="PTHR10491:SF4">
    <property type="entry name" value="METHIONINE ADENOSYLTRANSFERASE 2 SUBUNIT BETA"/>
    <property type="match status" value="1"/>
</dbReference>
<evidence type="ECO:0000259" key="7">
    <source>
        <dbReference type="Pfam" id="PF04321"/>
    </source>
</evidence>
<organism evidence="8 9">
    <name type="scientific">Albimonas donghaensis</name>
    <dbReference type="NCBI Taxonomy" id="356660"/>
    <lineage>
        <taxon>Bacteria</taxon>
        <taxon>Pseudomonadati</taxon>
        <taxon>Pseudomonadota</taxon>
        <taxon>Alphaproteobacteria</taxon>
        <taxon>Rhodobacterales</taxon>
        <taxon>Paracoccaceae</taxon>
        <taxon>Albimonas</taxon>
    </lineage>
</organism>
<dbReference type="Gene3D" id="3.40.50.720">
    <property type="entry name" value="NAD(P)-binding Rossmann-like Domain"/>
    <property type="match status" value="1"/>
</dbReference>
<evidence type="ECO:0000256" key="1">
    <source>
        <dbReference type="ARBA" id="ARBA00004781"/>
    </source>
</evidence>
<dbReference type="STRING" id="356660.SAMN05444336_102214"/>
<dbReference type="InterPro" id="IPR029903">
    <property type="entry name" value="RmlD-like-bd"/>
</dbReference>
<dbReference type="EMBL" id="FNMZ01000002">
    <property type="protein sequence ID" value="SDW73484.1"/>
    <property type="molecule type" value="Genomic_DNA"/>
</dbReference>
<evidence type="ECO:0000313" key="9">
    <source>
        <dbReference type="Proteomes" id="UP000199118"/>
    </source>
</evidence>
<dbReference type="Proteomes" id="UP000199118">
    <property type="component" value="Unassembled WGS sequence"/>
</dbReference>
<evidence type="ECO:0000256" key="5">
    <source>
        <dbReference type="ARBA" id="ARBA00048200"/>
    </source>
</evidence>
<sequence length="291" mass="30520">MSILVIGRDGQLSESLLRAAPGLTAYGLDRVDLTRPEDAEAAVIAARPTLVINAAAHTAVDKAESEEDLAYAINATGAEALARGAAKVGAGIVQISTDYVFPGDKDGEWLEDDPVAPLGAYGRTKLAGERLVMAANPRACVIRTAWVYCDVGANFVKTMLRLADRGRLTVVADQMGKPTSAIDLAEALIAIAPRLETAPEGDPAWGVFHYSGAGTTHWAGFAEAVFAGALARGMIASAPEVAHIPTSDYPTPAARPANSAMSCEKFERVFGIAPRPWPEALGRVLDLLKTG</sequence>
<comment type="function">
    <text evidence="6">Catalyzes the reduction of dTDP-6-deoxy-L-lyxo-4-hexulose to yield dTDP-L-rhamnose.</text>
</comment>
<proteinExistence type="inferred from homology"/>
<comment type="similarity">
    <text evidence="2 6">Belongs to the dTDP-4-dehydrorhamnose reductase family.</text>
</comment>
<comment type="pathway">
    <text evidence="1 6">Carbohydrate biosynthesis; dTDP-L-rhamnose biosynthesis.</text>
</comment>
<dbReference type="Pfam" id="PF04321">
    <property type="entry name" value="RmlD_sub_bind"/>
    <property type="match status" value="1"/>
</dbReference>
<evidence type="ECO:0000256" key="6">
    <source>
        <dbReference type="RuleBase" id="RU364082"/>
    </source>
</evidence>
<dbReference type="NCBIfam" id="TIGR01214">
    <property type="entry name" value="rmlD"/>
    <property type="match status" value="1"/>
</dbReference>
<evidence type="ECO:0000256" key="4">
    <source>
        <dbReference type="ARBA" id="ARBA00017099"/>
    </source>
</evidence>
<dbReference type="UniPathway" id="UPA00124"/>
<gene>
    <name evidence="8" type="ORF">SAMN05444336_102214</name>
</gene>
<evidence type="ECO:0000256" key="2">
    <source>
        <dbReference type="ARBA" id="ARBA00010944"/>
    </source>
</evidence>
<evidence type="ECO:0000256" key="3">
    <source>
        <dbReference type="ARBA" id="ARBA00012929"/>
    </source>
</evidence>
<dbReference type="EC" id="1.1.1.133" evidence="3 6"/>
<protein>
    <recommendedName>
        <fullName evidence="4 6">dTDP-4-dehydrorhamnose reductase</fullName>
        <ecNumber evidence="3 6">1.1.1.133</ecNumber>
    </recommendedName>
</protein>
<evidence type="ECO:0000313" key="8">
    <source>
        <dbReference type="EMBL" id="SDW73484.1"/>
    </source>
</evidence>
<keyword evidence="6" id="KW-0521">NADP</keyword>
<feature type="domain" description="RmlD-like substrate binding" evidence="7">
    <location>
        <begin position="1"/>
        <end position="287"/>
    </location>
</feature>
<accession>A0A1H2VZR6</accession>
<keyword evidence="9" id="KW-1185">Reference proteome</keyword>
<dbReference type="Gene3D" id="3.90.25.10">
    <property type="entry name" value="UDP-galactose 4-epimerase, domain 1"/>
    <property type="match status" value="1"/>
</dbReference>
<dbReference type="OrthoDB" id="9803892at2"/>
<dbReference type="SUPFAM" id="SSF51735">
    <property type="entry name" value="NAD(P)-binding Rossmann-fold domains"/>
    <property type="match status" value="1"/>
</dbReference>
<dbReference type="GO" id="GO:0019305">
    <property type="term" value="P:dTDP-rhamnose biosynthetic process"/>
    <property type="evidence" value="ECO:0007669"/>
    <property type="project" value="UniProtKB-UniPathway"/>
</dbReference>
<reference evidence="8 9" key="1">
    <citation type="submission" date="2016-10" db="EMBL/GenBank/DDBJ databases">
        <authorList>
            <person name="de Groot N.N."/>
        </authorList>
    </citation>
    <scope>NUCLEOTIDE SEQUENCE [LARGE SCALE GENOMIC DNA]</scope>
    <source>
        <strain evidence="8 9">DSM 17890</strain>
    </source>
</reference>
<comment type="catalytic activity">
    <reaction evidence="5 6">
        <text>dTDP-beta-L-rhamnose + NADP(+) = dTDP-4-dehydro-beta-L-rhamnose + NADPH + H(+)</text>
        <dbReference type="Rhea" id="RHEA:21796"/>
        <dbReference type="ChEBI" id="CHEBI:15378"/>
        <dbReference type="ChEBI" id="CHEBI:57510"/>
        <dbReference type="ChEBI" id="CHEBI:57783"/>
        <dbReference type="ChEBI" id="CHEBI:58349"/>
        <dbReference type="ChEBI" id="CHEBI:62830"/>
        <dbReference type="EC" id="1.1.1.133"/>
    </reaction>
</comment>
<dbReference type="InterPro" id="IPR005913">
    <property type="entry name" value="dTDP_dehydrorham_reduct"/>
</dbReference>
<dbReference type="RefSeq" id="WP_092680488.1">
    <property type="nucleotide sequence ID" value="NZ_FNMZ01000002.1"/>
</dbReference>
<keyword evidence="6" id="KW-0560">Oxidoreductase</keyword>
<dbReference type="GO" id="GO:0008831">
    <property type="term" value="F:dTDP-4-dehydrorhamnose reductase activity"/>
    <property type="evidence" value="ECO:0007669"/>
    <property type="project" value="UniProtKB-EC"/>
</dbReference>
<dbReference type="InterPro" id="IPR036291">
    <property type="entry name" value="NAD(P)-bd_dom_sf"/>
</dbReference>